<reference evidence="2" key="1">
    <citation type="journal article" date="2019" name="Int. J. Syst. Evol. Microbiol.">
        <title>The Global Catalogue of Microorganisms (GCM) 10K type strain sequencing project: providing services to taxonomists for standard genome sequencing and annotation.</title>
        <authorList>
            <consortium name="The Broad Institute Genomics Platform"/>
            <consortium name="The Broad Institute Genome Sequencing Center for Infectious Disease"/>
            <person name="Wu L."/>
            <person name="Ma J."/>
        </authorList>
    </citation>
    <scope>NUCLEOTIDE SEQUENCE [LARGE SCALE GENOMIC DNA]</scope>
    <source>
        <strain evidence="2">CCUG 60527</strain>
    </source>
</reference>
<proteinExistence type="predicted"/>
<organism evidence="1 2">
    <name type="scientific">Tenacibaculum geojense</name>
    <dbReference type="NCBI Taxonomy" id="915352"/>
    <lineage>
        <taxon>Bacteria</taxon>
        <taxon>Pseudomonadati</taxon>
        <taxon>Bacteroidota</taxon>
        <taxon>Flavobacteriia</taxon>
        <taxon>Flavobacteriales</taxon>
        <taxon>Flavobacteriaceae</taxon>
        <taxon>Tenacibaculum</taxon>
    </lineage>
</organism>
<sequence length="140" mass="16410">MIIGELPSLQVFEAKLPVVEKNYFNNGNDGCSFKWGGYIFSEFEQHANRWEYYTYEADCYFIKLANILAAVDGRSYDDRTVYLYEVSKIKRSIENVLKYSTSDSFSDKQAKEEDRKVLSFFHDKLTQNENKDVYVICSVE</sequence>
<evidence type="ECO:0000313" key="1">
    <source>
        <dbReference type="EMBL" id="MFD0991623.1"/>
    </source>
</evidence>
<protein>
    <submittedName>
        <fullName evidence="1">Uncharacterized protein</fullName>
    </submittedName>
</protein>
<name>A0ABW3JPX3_9FLAO</name>
<comment type="caution">
    <text evidence="1">The sequence shown here is derived from an EMBL/GenBank/DDBJ whole genome shotgun (WGS) entry which is preliminary data.</text>
</comment>
<dbReference type="EMBL" id="JBHTJR010000002">
    <property type="protein sequence ID" value="MFD0991623.1"/>
    <property type="molecule type" value="Genomic_DNA"/>
</dbReference>
<accession>A0ABW3JPX3</accession>
<evidence type="ECO:0000313" key="2">
    <source>
        <dbReference type="Proteomes" id="UP001597062"/>
    </source>
</evidence>
<dbReference type="Proteomes" id="UP001597062">
    <property type="component" value="Unassembled WGS sequence"/>
</dbReference>
<gene>
    <name evidence="1" type="ORF">ACFQ1U_00250</name>
</gene>
<dbReference type="RefSeq" id="WP_386104107.1">
    <property type="nucleotide sequence ID" value="NZ_JBHTJR010000002.1"/>
</dbReference>
<keyword evidence="2" id="KW-1185">Reference proteome</keyword>